<proteinExistence type="predicted"/>
<keyword evidence="2" id="KW-1185">Reference proteome</keyword>
<protein>
    <submittedName>
        <fullName evidence="1">Uncharacterized protein</fullName>
    </submittedName>
</protein>
<comment type="caution">
    <text evidence="1">The sequence shown here is derived from an EMBL/GenBank/DDBJ whole genome shotgun (WGS) entry which is preliminary data.</text>
</comment>
<accession>A0ABR3FGI6</accession>
<dbReference type="Proteomes" id="UP001465976">
    <property type="component" value="Unassembled WGS sequence"/>
</dbReference>
<sequence>MGLDDDRYTGRTSIWSVVTFEKEINGVNRKVQVILTMRSPVEAVLCFHSSVVMNVITPFRSFCLYPFETLQLFQSVAFDRGSKESDRLKRALAKYSDRGWEILHEPSVNSMLSTSGGFMPVRALGDRWCFGVAGPLIDSAETCGYLKVLTAHGFGHRETTDGSGIQITTRSAPSQYQICLPADSRFRPINGIRSTLRLEEELHAAVEYQARVRLQLLQCLSTEFLRSTFYHQCPTRGLSALHLASFLYPLYTYFRTLPHMKAVFTPKTKTLVRLCILLPGKVDYQAPDAISWNQPSRFISHHGFEVYFAKNSRDFEKYRHTARASTVKYLPNTHLNLGLPMRSDRKKWRPYIEQKIEEAVNLNHAHSDSSVSSTVTKNVVVDFVLNAVAELKLDDVKLHVARNSTGRGPLVTLTVQVPDEWLPRETSPVSFMLNRLMQAKISQCGFAVEFRNASGLWM</sequence>
<evidence type="ECO:0000313" key="2">
    <source>
        <dbReference type="Proteomes" id="UP001465976"/>
    </source>
</evidence>
<evidence type="ECO:0000313" key="1">
    <source>
        <dbReference type="EMBL" id="KAL0574423.1"/>
    </source>
</evidence>
<dbReference type="EMBL" id="JBAHYK010000399">
    <property type="protein sequence ID" value="KAL0574423.1"/>
    <property type="molecule type" value="Genomic_DNA"/>
</dbReference>
<gene>
    <name evidence="1" type="ORF">V5O48_007542</name>
</gene>
<reference evidence="1 2" key="1">
    <citation type="submission" date="2024-02" db="EMBL/GenBank/DDBJ databases">
        <title>A draft genome for the cacao thread blight pathogen Marasmius crinis-equi.</title>
        <authorList>
            <person name="Cohen S.P."/>
            <person name="Baruah I.K."/>
            <person name="Amoako-Attah I."/>
            <person name="Bukari Y."/>
            <person name="Meinhardt L.W."/>
            <person name="Bailey B.A."/>
        </authorList>
    </citation>
    <scope>NUCLEOTIDE SEQUENCE [LARGE SCALE GENOMIC DNA]</scope>
    <source>
        <strain evidence="1 2">GH-76</strain>
    </source>
</reference>
<organism evidence="1 2">
    <name type="scientific">Marasmius crinis-equi</name>
    <dbReference type="NCBI Taxonomy" id="585013"/>
    <lineage>
        <taxon>Eukaryota</taxon>
        <taxon>Fungi</taxon>
        <taxon>Dikarya</taxon>
        <taxon>Basidiomycota</taxon>
        <taxon>Agaricomycotina</taxon>
        <taxon>Agaricomycetes</taxon>
        <taxon>Agaricomycetidae</taxon>
        <taxon>Agaricales</taxon>
        <taxon>Marasmiineae</taxon>
        <taxon>Marasmiaceae</taxon>
        <taxon>Marasmius</taxon>
    </lineage>
</organism>
<name>A0ABR3FGI6_9AGAR</name>